<keyword evidence="2" id="KW-0813">Transport</keyword>
<evidence type="ECO:0000256" key="4">
    <source>
        <dbReference type="ARBA" id="ARBA00022840"/>
    </source>
</evidence>
<evidence type="ECO:0000313" key="8">
    <source>
        <dbReference type="EMBL" id="SUD48242.1"/>
    </source>
</evidence>
<feature type="domain" description="ABC transporter" evidence="7">
    <location>
        <begin position="66"/>
        <end position="313"/>
    </location>
</feature>
<name>A0A379JI62_9NOCA</name>
<dbReference type="InterPro" id="IPR017871">
    <property type="entry name" value="ABC_transporter-like_CS"/>
</dbReference>
<organism evidence="8 9">
    <name type="scientific">Nocardia otitidiscaviarum</name>
    <dbReference type="NCBI Taxonomy" id="1823"/>
    <lineage>
        <taxon>Bacteria</taxon>
        <taxon>Bacillati</taxon>
        <taxon>Actinomycetota</taxon>
        <taxon>Actinomycetes</taxon>
        <taxon>Mycobacteriales</taxon>
        <taxon>Nocardiaceae</taxon>
        <taxon>Nocardia</taxon>
    </lineage>
</organism>
<dbReference type="InterPro" id="IPR027417">
    <property type="entry name" value="P-loop_NTPase"/>
</dbReference>
<dbReference type="Gene3D" id="3.40.50.300">
    <property type="entry name" value="P-loop containing nucleotide triphosphate hydrolases"/>
    <property type="match status" value="2"/>
</dbReference>
<dbReference type="PANTHER" id="PTHR43820:SF6">
    <property type="entry name" value="ABC TRANSPORTER ATP-BINDING PROTEIN"/>
    <property type="match status" value="1"/>
</dbReference>
<comment type="similarity">
    <text evidence="1">Belongs to the ABC transporter superfamily.</text>
</comment>
<evidence type="ECO:0000256" key="2">
    <source>
        <dbReference type="ARBA" id="ARBA00022448"/>
    </source>
</evidence>
<dbReference type="CDD" id="cd03219">
    <property type="entry name" value="ABC_Mj1267_LivG_branched"/>
    <property type="match status" value="1"/>
</dbReference>
<dbReference type="InterPro" id="IPR003593">
    <property type="entry name" value="AAA+_ATPase"/>
</dbReference>
<evidence type="ECO:0000256" key="3">
    <source>
        <dbReference type="ARBA" id="ARBA00022741"/>
    </source>
</evidence>
<keyword evidence="3" id="KW-0547">Nucleotide-binding</keyword>
<evidence type="ECO:0000313" key="9">
    <source>
        <dbReference type="Proteomes" id="UP000255467"/>
    </source>
</evidence>
<evidence type="ECO:0000256" key="1">
    <source>
        <dbReference type="ARBA" id="ARBA00005417"/>
    </source>
</evidence>
<accession>A0A379JI62</accession>
<evidence type="ECO:0000256" key="5">
    <source>
        <dbReference type="ARBA" id="ARBA00022970"/>
    </source>
</evidence>
<dbReference type="GO" id="GO:0015807">
    <property type="term" value="P:L-amino acid transport"/>
    <property type="evidence" value="ECO:0007669"/>
    <property type="project" value="TreeGrafter"/>
</dbReference>
<dbReference type="STRING" id="1406858.GCA_000710895_03609"/>
<dbReference type="PROSITE" id="PS00211">
    <property type="entry name" value="ABC_TRANSPORTER_1"/>
    <property type="match status" value="2"/>
</dbReference>
<dbReference type="FunFam" id="3.40.50.300:FF:000421">
    <property type="entry name" value="Branched-chain amino acid ABC transporter ATP-binding protein"/>
    <property type="match status" value="1"/>
</dbReference>
<keyword evidence="9" id="KW-1185">Reference proteome</keyword>
<gene>
    <name evidence="8" type="primary">livF_3</name>
    <name evidence="8" type="ORF">NCTC1934_05572</name>
</gene>
<feature type="compositionally biased region" description="Low complexity" evidence="6">
    <location>
        <begin position="348"/>
        <end position="369"/>
    </location>
</feature>
<keyword evidence="4" id="KW-0067">ATP-binding</keyword>
<dbReference type="GO" id="GO:0016887">
    <property type="term" value="F:ATP hydrolysis activity"/>
    <property type="evidence" value="ECO:0007669"/>
    <property type="project" value="InterPro"/>
</dbReference>
<feature type="region of interest" description="Disordered" evidence="6">
    <location>
        <begin position="342"/>
        <end position="386"/>
    </location>
</feature>
<dbReference type="GO" id="GO:0005524">
    <property type="term" value="F:ATP binding"/>
    <property type="evidence" value="ECO:0007669"/>
    <property type="project" value="UniProtKB-KW"/>
</dbReference>
<reference evidence="8 9" key="1">
    <citation type="submission" date="2018-06" db="EMBL/GenBank/DDBJ databases">
        <authorList>
            <consortium name="Pathogen Informatics"/>
            <person name="Doyle S."/>
        </authorList>
    </citation>
    <scope>NUCLEOTIDE SEQUENCE [LARGE SCALE GENOMIC DNA]</scope>
    <source>
        <strain evidence="8 9">NCTC1934</strain>
    </source>
</reference>
<dbReference type="InterPro" id="IPR032823">
    <property type="entry name" value="BCA_ABC_TP_C"/>
</dbReference>
<dbReference type="Pfam" id="PF12399">
    <property type="entry name" value="BCA_ABC_TP_C"/>
    <property type="match status" value="1"/>
</dbReference>
<dbReference type="InterPro" id="IPR003439">
    <property type="entry name" value="ABC_transporter-like_ATP-bd"/>
</dbReference>
<dbReference type="SUPFAM" id="SSF52540">
    <property type="entry name" value="P-loop containing nucleoside triphosphate hydrolases"/>
    <property type="match status" value="2"/>
</dbReference>
<feature type="domain" description="ABC transporter" evidence="7">
    <location>
        <begin position="396"/>
        <end position="630"/>
    </location>
</feature>
<dbReference type="PROSITE" id="PS50893">
    <property type="entry name" value="ABC_TRANSPORTER_2"/>
    <property type="match status" value="2"/>
</dbReference>
<dbReference type="Pfam" id="PF00005">
    <property type="entry name" value="ABC_tran"/>
    <property type="match status" value="2"/>
</dbReference>
<sequence length="631" mass="67121">MTGPGAGDALFDNEDFAAGYTEAPEAESTGTVDVSEVVPGLGSAAAVAEVVAPHREIETAVGAPLLSTDDLTVRFGGLTALDQVSFEIRRGEILGLIGPNGAGKTTCFNAITGVYRPSGGTVTFDGKPLTKTKRNEITRLGIARTFQNIRLFEEMTALENVVVGTDARHRTSVPGALFRTARHRREEHDAIERGMALLEFVGIAPRAVEKARNLSYGDQRRLEIARALATEPKLLCLDEPAAGFNPSEKSALMDLIRKIRDDGFTVLLIEHDMRLVMGVTDRIVVLEFGRKIADGLPEEIREDPAVIAAYLGVPEDSPAAEVAAEDVAEGAQAEEIAADVAAAEDTDSPAADAGESGAAESASDTGEAGRTSSTEPAVTLRKPAGGTAQEGASALLQVDDIVVNYGRIQALHGISLNVGSGELVTLLGANGAGKTTTMRALSGLLPLTRGRILFEGKDITRMKAHERVLAGLIQAPEGRGVFPGMTVQENLDMGCYARPFKQRSEYDSTLDWVFELFPRLAERRRQVGGTLSGGEQQMLAIGRALMARPKLLLLDEPSMGLAPMVIQQIFRIITEINDSGTTVLLVEQNAQQALTRSDRAYILETGEVTKSGPGRDLLVDPAIKSAYLGVG</sequence>
<dbReference type="OrthoDB" id="3396710at2"/>
<dbReference type="GO" id="GO:0015658">
    <property type="term" value="F:branched-chain amino acid transmembrane transporter activity"/>
    <property type="evidence" value="ECO:0007669"/>
    <property type="project" value="TreeGrafter"/>
</dbReference>
<dbReference type="InterPro" id="IPR052156">
    <property type="entry name" value="BCAA_Transport_ATP-bd_LivF"/>
</dbReference>
<protein>
    <submittedName>
        <fullName evidence="8">LIV-I protein F</fullName>
    </submittedName>
</protein>
<keyword evidence="5" id="KW-0029">Amino-acid transport</keyword>
<evidence type="ECO:0000256" key="6">
    <source>
        <dbReference type="SAM" id="MobiDB-lite"/>
    </source>
</evidence>
<dbReference type="AlphaFoldDB" id="A0A379JI62"/>
<dbReference type="CDD" id="cd03224">
    <property type="entry name" value="ABC_TM1139_LivF_branched"/>
    <property type="match status" value="1"/>
</dbReference>
<dbReference type="EMBL" id="UGRY01000004">
    <property type="protein sequence ID" value="SUD48242.1"/>
    <property type="molecule type" value="Genomic_DNA"/>
</dbReference>
<dbReference type="SMART" id="SM00382">
    <property type="entry name" value="AAA"/>
    <property type="match status" value="2"/>
</dbReference>
<dbReference type="Proteomes" id="UP000255467">
    <property type="component" value="Unassembled WGS sequence"/>
</dbReference>
<evidence type="ECO:0000259" key="7">
    <source>
        <dbReference type="PROSITE" id="PS50893"/>
    </source>
</evidence>
<dbReference type="PANTHER" id="PTHR43820">
    <property type="entry name" value="HIGH-AFFINITY BRANCHED-CHAIN AMINO ACID TRANSPORT ATP-BINDING PROTEIN LIVF"/>
    <property type="match status" value="1"/>
</dbReference>
<proteinExistence type="inferred from homology"/>